<dbReference type="Proteomes" id="UP000765160">
    <property type="component" value="Unassembled WGS sequence"/>
</dbReference>
<dbReference type="InterPro" id="IPR000073">
    <property type="entry name" value="AB_hydrolase_1"/>
</dbReference>
<dbReference type="Gene3D" id="3.40.50.1820">
    <property type="entry name" value="alpha/beta hydrolase"/>
    <property type="match status" value="1"/>
</dbReference>
<name>A0ABX1F1N0_9PROT</name>
<dbReference type="InterPro" id="IPR050266">
    <property type="entry name" value="AB_hydrolase_sf"/>
</dbReference>
<dbReference type="Pfam" id="PF00561">
    <property type="entry name" value="Abhydrolase_1"/>
    <property type="match status" value="1"/>
</dbReference>
<organism evidence="3 4">
    <name type="scientific">Falsiroseomonas frigidaquae</name>
    <dbReference type="NCBI Taxonomy" id="487318"/>
    <lineage>
        <taxon>Bacteria</taxon>
        <taxon>Pseudomonadati</taxon>
        <taxon>Pseudomonadota</taxon>
        <taxon>Alphaproteobacteria</taxon>
        <taxon>Acetobacterales</taxon>
        <taxon>Roseomonadaceae</taxon>
        <taxon>Falsiroseomonas</taxon>
    </lineage>
</organism>
<evidence type="ECO:0000256" key="1">
    <source>
        <dbReference type="ARBA" id="ARBA00022801"/>
    </source>
</evidence>
<dbReference type="GO" id="GO:0016787">
    <property type="term" value="F:hydrolase activity"/>
    <property type="evidence" value="ECO:0007669"/>
    <property type="project" value="UniProtKB-KW"/>
</dbReference>
<accession>A0ABX1F1N0</accession>
<keyword evidence="4" id="KW-1185">Reference proteome</keyword>
<protein>
    <submittedName>
        <fullName evidence="3">Alpha/beta hydrolase</fullName>
    </submittedName>
</protein>
<dbReference type="RefSeq" id="WP_168050708.1">
    <property type="nucleotide sequence ID" value="NZ_JAATJR010000004.1"/>
</dbReference>
<reference evidence="3 4" key="1">
    <citation type="submission" date="2020-03" db="EMBL/GenBank/DDBJ databases">
        <title>Roseomonas selenitidurans sp. nov. isolated from soil.</title>
        <authorList>
            <person name="Liu H."/>
        </authorList>
    </citation>
    <scope>NUCLEOTIDE SEQUENCE [LARGE SCALE GENOMIC DNA]</scope>
    <source>
        <strain evidence="3 4">JCM 15073</strain>
    </source>
</reference>
<comment type="caution">
    <text evidence="3">The sequence shown here is derived from an EMBL/GenBank/DDBJ whole genome shotgun (WGS) entry which is preliminary data.</text>
</comment>
<proteinExistence type="predicted"/>
<evidence type="ECO:0000313" key="3">
    <source>
        <dbReference type="EMBL" id="NKE46204.1"/>
    </source>
</evidence>
<dbReference type="SUPFAM" id="SSF53474">
    <property type="entry name" value="alpha/beta-Hydrolases"/>
    <property type="match status" value="1"/>
</dbReference>
<sequence length="285" mass="31529">MPEANVRGVTLNYEVIGDRGAWVALTPGSRRGYAELVPMARELARHGYRILLHDRRNCGASDVSIDGEGSEYEIWADDLRELAAGLGATRLHVGGSSSGARLAVLFALRHRAALDGLLLWRVTGGRHASEKLAARYYGDFIPLAESGGMAAVAETEHFAACIAARPSNRERVLAMDPQHFIAVMRNWREHFIRAANMPIIGATEEQLRAMDAPSCIIAGNDLVHRPETAHRMATLLPRCDYHDDVVAQRADEDLLVEWDRAEWKAAEPRMVAIFTDFLARTPVAR</sequence>
<gene>
    <name evidence="3" type="ORF">HB662_15565</name>
</gene>
<evidence type="ECO:0000313" key="4">
    <source>
        <dbReference type="Proteomes" id="UP000765160"/>
    </source>
</evidence>
<dbReference type="PANTHER" id="PTHR43798">
    <property type="entry name" value="MONOACYLGLYCEROL LIPASE"/>
    <property type="match status" value="1"/>
</dbReference>
<evidence type="ECO:0000259" key="2">
    <source>
        <dbReference type="Pfam" id="PF00561"/>
    </source>
</evidence>
<keyword evidence="1 3" id="KW-0378">Hydrolase</keyword>
<dbReference type="InterPro" id="IPR029058">
    <property type="entry name" value="AB_hydrolase_fold"/>
</dbReference>
<feature type="domain" description="AB hydrolase-1" evidence="2">
    <location>
        <begin position="27"/>
        <end position="113"/>
    </location>
</feature>
<dbReference type="EMBL" id="JAAVTX010000004">
    <property type="protein sequence ID" value="NKE46204.1"/>
    <property type="molecule type" value="Genomic_DNA"/>
</dbReference>
<dbReference type="PANTHER" id="PTHR43798:SF31">
    <property type="entry name" value="AB HYDROLASE SUPERFAMILY PROTEIN YCLE"/>
    <property type="match status" value="1"/>
</dbReference>